<dbReference type="Pfam" id="PF18970">
    <property type="entry name" value="DUF5709"/>
    <property type="match status" value="1"/>
</dbReference>
<reference evidence="3 4" key="1">
    <citation type="submission" date="2018-11" db="EMBL/GenBank/DDBJ databases">
        <authorList>
            <person name="Li F."/>
        </authorList>
    </citation>
    <scope>NUCLEOTIDE SEQUENCE [LARGE SCALE GENOMIC DNA]</scope>
    <source>
        <strain evidence="3 4">Gsoil 818</strain>
    </source>
</reference>
<accession>A0A3N0GPL3</accession>
<dbReference type="OrthoDB" id="3212066at2"/>
<protein>
    <recommendedName>
        <fullName evidence="2">DUF5709 domain-containing protein</fullName>
    </recommendedName>
</protein>
<feature type="compositionally biased region" description="Basic and acidic residues" evidence="1">
    <location>
        <begin position="46"/>
        <end position="68"/>
    </location>
</feature>
<dbReference type="InterPro" id="IPR043763">
    <property type="entry name" value="DUF5709"/>
</dbReference>
<feature type="compositionally biased region" description="Acidic residues" evidence="1">
    <location>
        <begin position="69"/>
        <end position="84"/>
    </location>
</feature>
<dbReference type="Proteomes" id="UP000279994">
    <property type="component" value="Unassembled WGS sequence"/>
</dbReference>
<feature type="compositionally biased region" description="Acidic residues" evidence="1">
    <location>
        <begin position="101"/>
        <end position="113"/>
    </location>
</feature>
<organism evidence="3 4">
    <name type="scientific">Nocardioides pocheonensis</name>
    <dbReference type="NCBI Taxonomy" id="661485"/>
    <lineage>
        <taxon>Bacteria</taxon>
        <taxon>Bacillati</taxon>
        <taxon>Actinomycetota</taxon>
        <taxon>Actinomycetes</taxon>
        <taxon>Propionibacteriales</taxon>
        <taxon>Nocardioidaceae</taxon>
        <taxon>Nocardioides</taxon>
    </lineage>
</organism>
<feature type="region of interest" description="Disordered" evidence="1">
    <location>
        <begin position="1"/>
        <end position="160"/>
    </location>
</feature>
<sequence length="160" mass="17584">MPGEGDREVYGEQSVDDEDQPGAEDWMSDRGLEDPLDEGYSPPEFEPAHLRHGVTREEMRAGETLEERLAEEEPEPDPYADETDYGTADPRAGRLVAPDEGFGEDEEKDEVAEDVGIAGGAASAEEAAVHVIDSEDGPETEPDYDLSDFDEDADPETRPW</sequence>
<feature type="domain" description="DUF5709" evidence="2">
    <location>
        <begin position="88"/>
        <end position="133"/>
    </location>
</feature>
<evidence type="ECO:0000256" key="1">
    <source>
        <dbReference type="SAM" id="MobiDB-lite"/>
    </source>
</evidence>
<name>A0A3N0GPL3_9ACTN</name>
<evidence type="ECO:0000259" key="2">
    <source>
        <dbReference type="Pfam" id="PF18970"/>
    </source>
</evidence>
<feature type="compositionally biased region" description="Basic and acidic residues" evidence="1">
    <location>
        <begin position="1"/>
        <end position="10"/>
    </location>
</feature>
<keyword evidence="4" id="KW-1185">Reference proteome</keyword>
<comment type="caution">
    <text evidence="3">The sequence shown here is derived from an EMBL/GenBank/DDBJ whole genome shotgun (WGS) entry which is preliminary data.</text>
</comment>
<dbReference type="AlphaFoldDB" id="A0A3N0GPL3"/>
<proteinExistence type="predicted"/>
<evidence type="ECO:0000313" key="4">
    <source>
        <dbReference type="Proteomes" id="UP000279994"/>
    </source>
</evidence>
<evidence type="ECO:0000313" key="3">
    <source>
        <dbReference type="EMBL" id="RNM14349.1"/>
    </source>
</evidence>
<dbReference type="EMBL" id="RJSF01000040">
    <property type="protein sequence ID" value="RNM14349.1"/>
    <property type="molecule type" value="Genomic_DNA"/>
</dbReference>
<gene>
    <name evidence="3" type="ORF">EFL26_11205</name>
</gene>
<feature type="compositionally biased region" description="Acidic residues" evidence="1">
    <location>
        <begin position="134"/>
        <end position="154"/>
    </location>
</feature>